<proteinExistence type="predicted"/>
<dbReference type="EMBL" id="CACRTQ010000010">
    <property type="protein sequence ID" value="VYT71856.1"/>
    <property type="molecule type" value="Genomic_DNA"/>
</dbReference>
<evidence type="ECO:0000313" key="1">
    <source>
        <dbReference type="EMBL" id="VYT71856.1"/>
    </source>
</evidence>
<protein>
    <submittedName>
        <fullName evidence="1">Uncharacterized protein</fullName>
    </submittedName>
</protein>
<name>A0A6N2Z173_ENTFC</name>
<gene>
    <name evidence="1" type="ORF">EFLFYP64_00321</name>
</gene>
<organism evidence="1">
    <name type="scientific">Enterococcus faecium</name>
    <name type="common">Streptococcus faecium</name>
    <dbReference type="NCBI Taxonomy" id="1352"/>
    <lineage>
        <taxon>Bacteria</taxon>
        <taxon>Bacillati</taxon>
        <taxon>Bacillota</taxon>
        <taxon>Bacilli</taxon>
        <taxon>Lactobacillales</taxon>
        <taxon>Enterococcaceae</taxon>
        <taxon>Enterococcus</taxon>
    </lineage>
</organism>
<dbReference type="AlphaFoldDB" id="A0A6N2Z173"/>
<sequence length="36" mass="3870">MPKRKSSGKMGIILAVISAIPAILSIVRAMKESRES</sequence>
<accession>A0A6N2Z173</accession>
<reference evidence="1" key="1">
    <citation type="submission" date="2019-11" db="EMBL/GenBank/DDBJ databases">
        <authorList>
            <person name="Feng L."/>
        </authorList>
    </citation>
    <scope>NUCLEOTIDE SEQUENCE</scope>
    <source>
        <strain evidence="1">EFaeciumLFYP64</strain>
    </source>
</reference>